<evidence type="ECO:0000256" key="7">
    <source>
        <dbReference type="ARBA" id="ARBA00022490"/>
    </source>
</evidence>
<comment type="function">
    <text evidence="2 11">Catalyzes a salvage reaction resulting in the formation of AMP, that is energically less costly than de novo synthesis.</text>
</comment>
<keyword evidence="10 11" id="KW-0660">Purine salvage</keyword>
<comment type="caution">
    <text evidence="13">The sequence shown here is derived from an EMBL/GenBank/DDBJ whole genome shotgun (WGS) entry which is preliminary data.</text>
</comment>
<dbReference type="EMBL" id="VFNV01000001">
    <property type="protein sequence ID" value="TQK75900.1"/>
    <property type="molecule type" value="Genomic_DNA"/>
</dbReference>
<dbReference type="CDD" id="cd06223">
    <property type="entry name" value="PRTases_typeI"/>
    <property type="match status" value="1"/>
</dbReference>
<keyword evidence="9 11" id="KW-0808">Transferase</keyword>
<evidence type="ECO:0000256" key="2">
    <source>
        <dbReference type="ARBA" id="ARBA00003968"/>
    </source>
</evidence>
<dbReference type="GO" id="GO:0002055">
    <property type="term" value="F:adenine binding"/>
    <property type="evidence" value="ECO:0007669"/>
    <property type="project" value="TreeGrafter"/>
</dbReference>
<comment type="catalytic activity">
    <reaction evidence="1 11">
        <text>AMP + diphosphate = 5-phospho-alpha-D-ribose 1-diphosphate + adenine</text>
        <dbReference type="Rhea" id="RHEA:16609"/>
        <dbReference type="ChEBI" id="CHEBI:16708"/>
        <dbReference type="ChEBI" id="CHEBI:33019"/>
        <dbReference type="ChEBI" id="CHEBI:58017"/>
        <dbReference type="ChEBI" id="CHEBI:456215"/>
        <dbReference type="EC" id="2.4.2.7"/>
    </reaction>
</comment>
<gene>
    <name evidence="11" type="primary">apt</name>
    <name evidence="13" type="ORF">FB389_0542</name>
</gene>
<dbReference type="Proteomes" id="UP000316181">
    <property type="component" value="Unassembled WGS sequence"/>
</dbReference>
<keyword evidence="8 11" id="KW-0328">Glycosyltransferase</keyword>
<dbReference type="NCBIfam" id="TIGR01090">
    <property type="entry name" value="apt"/>
    <property type="match status" value="1"/>
</dbReference>
<dbReference type="InterPro" id="IPR050054">
    <property type="entry name" value="UPRTase/APRTase"/>
</dbReference>
<evidence type="ECO:0000256" key="10">
    <source>
        <dbReference type="ARBA" id="ARBA00022726"/>
    </source>
</evidence>
<dbReference type="Pfam" id="PF00156">
    <property type="entry name" value="Pribosyltran"/>
    <property type="match status" value="1"/>
</dbReference>
<comment type="pathway">
    <text evidence="4 11">Purine metabolism; AMP biosynthesis via salvage pathway; AMP from adenine: step 1/1.</text>
</comment>
<dbReference type="GO" id="GO:0044209">
    <property type="term" value="P:AMP salvage"/>
    <property type="evidence" value="ECO:0007669"/>
    <property type="project" value="UniProtKB-UniRule"/>
</dbReference>
<dbReference type="GO" id="GO:0006168">
    <property type="term" value="P:adenine salvage"/>
    <property type="evidence" value="ECO:0007669"/>
    <property type="project" value="InterPro"/>
</dbReference>
<evidence type="ECO:0000256" key="8">
    <source>
        <dbReference type="ARBA" id="ARBA00022676"/>
    </source>
</evidence>
<evidence type="ECO:0000256" key="6">
    <source>
        <dbReference type="ARBA" id="ARBA00011893"/>
    </source>
</evidence>
<comment type="similarity">
    <text evidence="5 11">Belongs to the purine/pyrimidine phosphoribosyltransferase family.</text>
</comment>
<dbReference type="OrthoDB" id="9803963at2"/>
<name>A0A542SMP5_9MICO</name>
<evidence type="ECO:0000256" key="9">
    <source>
        <dbReference type="ARBA" id="ARBA00022679"/>
    </source>
</evidence>
<dbReference type="InterPro" id="IPR005764">
    <property type="entry name" value="Ade_phspho_trans"/>
</dbReference>
<dbReference type="NCBIfam" id="NF002634">
    <property type="entry name" value="PRK02304.1-3"/>
    <property type="match status" value="1"/>
</dbReference>
<dbReference type="FunFam" id="3.40.50.2020:FF:000021">
    <property type="entry name" value="Adenine phosphoribosyltransferase"/>
    <property type="match status" value="1"/>
</dbReference>
<dbReference type="GO" id="GO:0003999">
    <property type="term" value="F:adenine phosphoribosyltransferase activity"/>
    <property type="evidence" value="ECO:0007669"/>
    <property type="project" value="UniProtKB-UniRule"/>
</dbReference>
<dbReference type="Gene3D" id="3.40.50.2020">
    <property type="match status" value="1"/>
</dbReference>
<dbReference type="PANTHER" id="PTHR32315:SF3">
    <property type="entry name" value="ADENINE PHOSPHORIBOSYLTRANSFERASE"/>
    <property type="match status" value="1"/>
</dbReference>
<dbReference type="GO" id="GO:0005737">
    <property type="term" value="C:cytoplasm"/>
    <property type="evidence" value="ECO:0007669"/>
    <property type="project" value="UniProtKB-SubCell"/>
</dbReference>
<feature type="domain" description="Phosphoribosyltransferase" evidence="12">
    <location>
        <begin position="46"/>
        <end position="157"/>
    </location>
</feature>
<protein>
    <recommendedName>
        <fullName evidence="6 11">Adenine phosphoribosyltransferase</fullName>
        <shortName evidence="11">APRT</shortName>
        <ecNumber evidence="6 11">2.4.2.7</ecNumber>
    </recommendedName>
</protein>
<keyword evidence="14" id="KW-1185">Reference proteome</keyword>
<proteinExistence type="inferred from homology"/>
<dbReference type="SUPFAM" id="SSF53271">
    <property type="entry name" value="PRTase-like"/>
    <property type="match status" value="1"/>
</dbReference>
<sequence>MEHGEHPTRLEELRERIGQLVRSVPDFPQPGIVFRDLSGVFADADGLQDMASAIIAEVPSEVELIAGLDARGFIVGATVAARLGVGFVPVRKAGKLPPPTRSQTYDLEYGTATFEVRDNAVKAGQRVLIVDDLLATGGTARAAGSLLRQCGAQLLGYSFLVELTGLAGRESLVDDPDAGGVPVHSVLTLPA</sequence>
<evidence type="ECO:0000313" key="14">
    <source>
        <dbReference type="Proteomes" id="UP000316181"/>
    </source>
</evidence>
<evidence type="ECO:0000256" key="1">
    <source>
        <dbReference type="ARBA" id="ARBA00000868"/>
    </source>
</evidence>
<dbReference type="PANTHER" id="PTHR32315">
    <property type="entry name" value="ADENINE PHOSPHORIBOSYLTRANSFERASE"/>
    <property type="match status" value="1"/>
</dbReference>
<comment type="subcellular location">
    <subcellularLocation>
        <location evidence="3 11">Cytoplasm</location>
    </subcellularLocation>
</comment>
<dbReference type="HAMAP" id="MF_00004">
    <property type="entry name" value="Aden_phosphoribosyltr"/>
    <property type="match status" value="1"/>
</dbReference>
<evidence type="ECO:0000256" key="3">
    <source>
        <dbReference type="ARBA" id="ARBA00004496"/>
    </source>
</evidence>
<organism evidence="13 14">
    <name type="scientific">Rarobacter incanus</name>
    <dbReference type="NCBI Taxonomy" id="153494"/>
    <lineage>
        <taxon>Bacteria</taxon>
        <taxon>Bacillati</taxon>
        <taxon>Actinomycetota</taxon>
        <taxon>Actinomycetes</taxon>
        <taxon>Micrococcales</taxon>
        <taxon>Rarobacteraceae</taxon>
        <taxon>Rarobacter</taxon>
    </lineage>
</organism>
<dbReference type="NCBIfam" id="NF002636">
    <property type="entry name" value="PRK02304.1-5"/>
    <property type="match status" value="1"/>
</dbReference>
<keyword evidence="7 11" id="KW-0963">Cytoplasm</keyword>
<evidence type="ECO:0000256" key="5">
    <source>
        <dbReference type="ARBA" id="ARBA00008391"/>
    </source>
</evidence>
<dbReference type="AlphaFoldDB" id="A0A542SMP5"/>
<dbReference type="InterPro" id="IPR029057">
    <property type="entry name" value="PRTase-like"/>
</dbReference>
<evidence type="ECO:0000313" key="13">
    <source>
        <dbReference type="EMBL" id="TQK75900.1"/>
    </source>
</evidence>
<comment type="subunit">
    <text evidence="11">Homodimer.</text>
</comment>
<evidence type="ECO:0000256" key="4">
    <source>
        <dbReference type="ARBA" id="ARBA00004659"/>
    </source>
</evidence>
<evidence type="ECO:0000259" key="12">
    <source>
        <dbReference type="Pfam" id="PF00156"/>
    </source>
</evidence>
<dbReference type="InterPro" id="IPR000836">
    <property type="entry name" value="PRTase_dom"/>
</dbReference>
<dbReference type="RefSeq" id="WP_142111236.1">
    <property type="nucleotide sequence ID" value="NZ_BAAATB010000008.1"/>
</dbReference>
<evidence type="ECO:0000256" key="11">
    <source>
        <dbReference type="HAMAP-Rule" id="MF_00004"/>
    </source>
</evidence>
<dbReference type="UniPathway" id="UPA00588">
    <property type="reaction ID" value="UER00646"/>
</dbReference>
<accession>A0A542SMP5</accession>
<reference evidence="13 14" key="1">
    <citation type="submission" date="2019-06" db="EMBL/GenBank/DDBJ databases">
        <title>Sequencing the genomes of 1000 actinobacteria strains.</title>
        <authorList>
            <person name="Klenk H.-P."/>
        </authorList>
    </citation>
    <scope>NUCLEOTIDE SEQUENCE [LARGE SCALE GENOMIC DNA]</scope>
    <source>
        <strain evidence="13 14">DSM 10596</strain>
    </source>
</reference>
<dbReference type="EC" id="2.4.2.7" evidence="6 11"/>
<dbReference type="GO" id="GO:0016208">
    <property type="term" value="F:AMP binding"/>
    <property type="evidence" value="ECO:0007669"/>
    <property type="project" value="TreeGrafter"/>
</dbReference>
<dbReference type="GO" id="GO:0006166">
    <property type="term" value="P:purine ribonucleoside salvage"/>
    <property type="evidence" value="ECO:0007669"/>
    <property type="project" value="UniProtKB-UniRule"/>
</dbReference>